<dbReference type="PANTHER" id="PTHR35505">
    <property type="entry name" value="OS01G0600300 PROTEIN"/>
    <property type="match status" value="1"/>
</dbReference>
<organism evidence="1 2">
    <name type="scientific">Thlaspi arvense</name>
    <name type="common">Field penny-cress</name>
    <dbReference type="NCBI Taxonomy" id="13288"/>
    <lineage>
        <taxon>Eukaryota</taxon>
        <taxon>Viridiplantae</taxon>
        <taxon>Streptophyta</taxon>
        <taxon>Embryophyta</taxon>
        <taxon>Tracheophyta</taxon>
        <taxon>Spermatophyta</taxon>
        <taxon>Magnoliopsida</taxon>
        <taxon>eudicotyledons</taxon>
        <taxon>Gunneridae</taxon>
        <taxon>Pentapetalae</taxon>
        <taxon>rosids</taxon>
        <taxon>malvids</taxon>
        <taxon>Brassicales</taxon>
        <taxon>Brassicaceae</taxon>
        <taxon>Thlaspideae</taxon>
        <taxon>Thlaspi</taxon>
    </lineage>
</organism>
<keyword evidence="2" id="KW-1185">Reference proteome</keyword>
<dbReference type="AlphaFoldDB" id="A0AAU9SUP6"/>
<gene>
    <name evidence="1" type="ORF">TAV2_LOCUS21049</name>
</gene>
<dbReference type="PANTHER" id="PTHR35505:SF1">
    <property type="entry name" value="SNF2 DOMAIN PROTEIN"/>
    <property type="match status" value="1"/>
</dbReference>
<accession>A0AAU9SUP6</accession>
<reference evidence="1 2" key="1">
    <citation type="submission" date="2022-03" db="EMBL/GenBank/DDBJ databases">
        <authorList>
            <person name="Nunn A."/>
            <person name="Chopra R."/>
            <person name="Nunn A."/>
            <person name="Contreras Garrido A."/>
        </authorList>
    </citation>
    <scope>NUCLEOTIDE SEQUENCE [LARGE SCALE GENOMIC DNA]</scope>
</reference>
<evidence type="ECO:0000313" key="1">
    <source>
        <dbReference type="EMBL" id="CAH2072996.1"/>
    </source>
</evidence>
<dbReference type="Proteomes" id="UP000836841">
    <property type="component" value="Chromosome 6"/>
</dbReference>
<name>A0AAU9SUP6_THLAR</name>
<evidence type="ECO:0008006" key="3">
    <source>
        <dbReference type="Google" id="ProtNLM"/>
    </source>
</evidence>
<proteinExistence type="predicted"/>
<sequence length="495" mass="56259">MQPPICNPSPQSHLGFLKTLLIDSIKQFLVQYRSGRTHFSDFDSIFFRLLHDLPEPPLEIVWFYSAIRFYSSELGFQGVSVRLTGSFFQLLASLSDSFSGAKRVALLSPIVYQLSRLANVSRRDASSLLEGIVSYISMYCVEEPGDEDDLLMVSGLSFADLSRVWVVDGVEENRRVEDCLEIFMPFVSERLRKEMDSESCRVGFLAGVVASQVCLLSLCLRFDSELSRSEVEKDLRESVLQMISGFHSCYFFDVILKMLLLEPYLRLTPLLGPEDEAVLTEIITEAVIESVEKLFLNPGNGTPQRSSHLKNVAITWLFLFDKASLRRNKDQEETSRYMNMFSNSRVPYHLINWVISQGEVIRDADTLINSTPASFIEWLVSLEEQGLGVFDCDHSKSYAKTVIRRSRPDLNLEAHIAGDQDADMADDHIVSSIPVLSSSTRKRKDGRRNKEGKTKVKLFKHRHNNNLQENSKFQPFLFSDSLVNGTEVEVSDMEL</sequence>
<protein>
    <recommendedName>
        <fullName evidence="3">SNF2 domain-containing protein</fullName>
    </recommendedName>
</protein>
<evidence type="ECO:0000313" key="2">
    <source>
        <dbReference type="Proteomes" id="UP000836841"/>
    </source>
</evidence>
<dbReference type="EMBL" id="OU466862">
    <property type="protein sequence ID" value="CAH2072996.1"/>
    <property type="molecule type" value="Genomic_DNA"/>
</dbReference>